<keyword evidence="2" id="KW-1185">Reference proteome</keyword>
<dbReference type="EMBL" id="JAEAOA010002071">
    <property type="protein sequence ID" value="KAK3580441.1"/>
    <property type="molecule type" value="Genomic_DNA"/>
</dbReference>
<evidence type="ECO:0000313" key="2">
    <source>
        <dbReference type="Proteomes" id="UP001195483"/>
    </source>
</evidence>
<reference evidence="1" key="1">
    <citation type="journal article" date="2021" name="Genome Biol. Evol.">
        <title>A High-Quality Reference Genome for a Parasitic Bivalve with Doubly Uniparental Inheritance (Bivalvia: Unionida).</title>
        <authorList>
            <person name="Smith C.H."/>
        </authorList>
    </citation>
    <scope>NUCLEOTIDE SEQUENCE</scope>
    <source>
        <strain evidence="1">CHS0354</strain>
    </source>
</reference>
<gene>
    <name evidence="1" type="ORF">CHS0354_035483</name>
</gene>
<protein>
    <submittedName>
        <fullName evidence="1">Uncharacterized protein</fullName>
    </submittedName>
</protein>
<comment type="caution">
    <text evidence="1">The sequence shown here is derived from an EMBL/GenBank/DDBJ whole genome shotgun (WGS) entry which is preliminary data.</text>
</comment>
<sequence length="298" mass="34667">MMKATLAYINIAKIKTCGMSDRRKYELYRSWLRIASANIDTDSISGRVKFAGILWVLGKTINATKTLNSIIPRPLFDIGIKDHMRHIFHKPYMMTKTGTDYSEAVITRLGRDKYVQKVISLDARYTMEEIYIIPNVIKYELFHVPNLSSSRLGAIVDSDLLRYYLLYKCHIDLGNKSNSNAAFINLIEIASQERFDPYMKHREVALNVLGLCYLEKKDYLRGYICFCRSMSLHHRLLIQHWSMSTPWHLAVLVSKLINGVFSQIDVPFKMVAHYEASLYSKRVKARCERSQRSSRDKY</sequence>
<reference evidence="1" key="2">
    <citation type="journal article" date="2021" name="Genome Biol. Evol.">
        <title>Developing a high-quality reference genome for a parasitic bivalve with doubly uniparental inheritance (Bivalvia: Unionida).</title>
        <authorList>
            <person name="Smith C.H."/>
        </authorList>
    </citation>
    <scope>NUCLEOTIDE SEQUENCE</scope>
    <source>
        <strain evidence="1">CHS0354</strain>
        <tissue evidence="1">Mantle</tissue>
    </source>
</reference>
<name>A0AAE0VJZ4_9BIVA</name>
<evidence type="ECO:0000313" key="1">
    <source>
        <dbReference type="EMBL" id="KAK3580441.1"/>
    </source>
</evidence>
<dbReference type="Proteomes" id="UP001195483">
    <property type="component" value="Unassembled WGS sequence"/>
</dbReference>
<reference evidence="1" key="3">
    <citation type="submission" date="2023-05" db="EMBL/GenBank/DDBJ databases">
        <authorList>
            <person name="Smith C.H."/>
        </authorList>
    </citation>
    <scope>NUCLEOTIDE SEQUENCE</scope>
    <source>
        <strain evidence="1">CHS0354</strain>
        <tissue evidence="1">Mantle</tissue>
    </source>
</reference>
<accession>A0AAE0VJZ4</accession>
<organism evidence="1 2">
    <name type="scientific">Potamilus streckersoni</name>
    <dbReference type="NCBI Taxonomy" id="2493646"/>
    <lineage>
        <taxon>Eukaryota</taxon>
        <taxon>Metazoa</taxon>
        <taxon>Spiralia</taxon>
        <taxon>Lophotrochozoa</taxon>
        <taxon>Mollusca</taxon>
        <taxon>Bivalvia</taxon>
        <taxon>Autobranchia</taxon>
        <taxon>Heteroconchia</taxon>
        <taxon>Palaeoheterodonta</taxon>
        <taxon>Unionida</taxon>
        <taxon>Unionoidea</taxon>
        <taxon>Unionidae</taxon>
        <taxon>Ambleminae</taxon>
        <taxon>Lampsilini</taxon>
        <taxon>Potamilus</taxon>
    </lineage>
</organism>
<dbReference type="AlphaFoldDB" id="A0AAE0VJZ4"/>
<proteinExistence type="predicted"/>